<dbReference type="Gene3D" id="2.60.40.420">
    <property type="entry name" value="Cupredoxins - blue copper proteins"/>
    <property type="match status" value="1"/>
</dbReference>
<sequence length="119" mass="12858">MRRPSLLSAACAALWAIGLTGAVLIPAGPARADDMVTIVIKDHKFDPAEVKIPANKRVTLLVDNQDATSEEFESNEMKVEKIVGGRKQIKVMVGPLKPGRYPFFGEFHEATAQGAVIAE</sequence>
<dbReference type="SUPFAM" id="SSF49503">
    <property type="entry name" value="Cupredoxins"/>
    <property type="match status" value="1"/>
</dbReference>
<dbReference type="InterPro" id="IPR008972">
    <property type="entry name" value="Cupredoxin"/>
</dbReference>
<name>G7Z6P6_AZOL4</name>
<dbReference type="Pfam" id="PF13473">
    <property type="entry name" value="Cupredoxin_1"/>
    <property type="match status" value="1"/>
</dbReference>
<dbReference type="STRING" id="862719.AZOLI_1286"/>
<dbReference type="RefSeq" id="WP_014247617.1">
    <property type="nucleotide sequence ID" value="NC_016622.1"/>
</dbReference>
<feature type="domain" description="EfeO-type cupredoxin-like" evidence="2">
    <location>
        <begin position="23"/>
        <end position="118"/>
    </location>
</feature>
<dbReference type="Proteomes" id="UP000005667">
    <property type="component" value="Chromosome"/>
</dbReference>
<evidence type="ECO:0000313" key="4">
    <source>
        <dbReference type="Proteomes" id="UP000005667"/>
    </source>
</evidence>
<dbReference type="EMBL" id="FQ311868">
    <property type="protein sequence ID" value="CBS86597.1"/>
    <property type="molecule type" value="Genomic_DNA"/>
</dbReference>
<gene>
    <name evidence="3" type="ordered locus">AZOLI_1286</name>
</gene>
<accession>G7Z6P6</accession>
<keyword evidence="1" id="KW-0732">Signal</keyword>
<dbReference type="HOGENOM" id="CLU_157112_0_0_5"/>
<feature type="chain" id="PRO_5003506658" description="EfeO-type cupredoxin-like domain-containing protein" evidence="1">
    <location>
        <begin position="33"/>
        <end position="119"/>
    </location>
</feature>
<feature type="signal peptide" evidence="1">
    <location>
        <begin position="1"/>
        <end position="32"/>
    </location>
</feature>
<evidence type="ECO:0000313" key="3">
    <source>
        <dbReference type="EMBL" id="CBS86597.1"/>
    </source>
</evidence>
<organism evidence="3 4">
    <name type="scientific">Azospirillum lipoferum (strain 4B)</name>
    <dbReference type="NCBI Taxonomy" id="862719"/>
    <lineage>
        <taxon>Bacteria</taxon>
        <taxon>Pseudomonadati</taxon>
        <taxon>Pseudomonadota</taxon>
        <taxon>Alphaproteobacteria</taxon>
        <taxon>Rhodospirillales</taxon>
        <taxon>Azospirillaceae</taxon>
        <taxon>Azospirillum</taxon>
    </lineage>
</organism>
<protein>
    <recommendedName>
        <fullName evidence="2">EfeO-type cupredoxin-like domain-containing protein</fullName>
    </recommendedName>
</protein>
<dbReference type="OrthoDB" id="7161040at2"/>
<dbReference type="KEGG" id="ali:AZOLI_1286"/>
<proteinExistence type="predicted"/>
<keyword evidence="4" id="KW-1185">Reference proteome</keyword>
<reference evidence="4" key="1">
    <citation type="journal article" date="2011" name="PLoS Genet.">
        <title>Azospirillum genomes reveal transition of bacteria from aquatic to terrestrial environments.</title>
        <authorList>
            <person name="Wisniewski-Dye F."/>
            <person name="Borziak K."/>
            <person name="Khalsa-Moyers G."/>
            <person name="Alexandre G."/>
            <person name="Sukharnikov L.O."/>
            <person name="Wuichet K."/>
            <person name="Hurst G.B."/>
            <person name="McDonald W.H."/>
            <person name="Robertson J.S."/>
            <person name="Barbe V."/>
            <person name="Calteau A."/>
            <person name="Rouy Z."/>
            <person name="Mangenot S."/>
            <person name="Prigent-Combaret C."/>
            <person name="Normand P."/>
            <person name="Boyer M."/>
            <person name="Siguier P."/>
            <person name="Dessaux Y."/>
            <person name="Elmerich C."/>
            <person name="Condemine G."/>
            <person name="Krishnen G."/>
            <person name="Kennedy I."/>
            <person name="Paterson A.H."/>
            <person name="Gonzalez V."/>
            <person name="Mavingui P."/>
            <person name="Zhulin I.B."/>
        </authorList>
    </citation>
    <scope>NUCLEOTIDE SEQUENCE [LARGE SCALE GENOMIC DNA]</scope>
    <source>
        <strain evidence="4">4B</strain>
    </source>
</reference>
<dbReference type="InterPro" id="IPR028096">
    <property type="entry name" value="EfeO_Cupredoxin"/>
</dbReference>
<dbReference type="AlphaFoldDB" id="G7Z6P6"/>
<evidence type="ECO:0000259" key="2">
    <source>
        <dbReference type="Pfam" id="PF13473"/>
    </source>
</evidence>
<evidence type="ECO:0000256" key="1">
    <source>
        <dbReference type="SAM" id="SignalP"/>
    </source>
</evidence>